<gene>
    <name evidence="1" type="ORF">BO79DRAFT_275208</name>
</gene>
<reference evidence="1" key="1">
    <citation type="submission" date="2018-02" db="EMBL/GenBank/DDBJ databases">
        <title>The genomes of Aspergillus section Nigri reveals drivers in fungal speciation.</title>
        <authorList>
            <consortium name="DOE Joint Genome Institute"/>
            <person name="Vesth T.C."/>
            <person name="Nybo J."/>
            <person name="Theobald S."/>
            <person name="Brandl J."/>
            <person name="Frisvad J.C."/>
            <person name="Nielsen K.F."/>
            <person name="Lyhne E.K."/>
            <person name="Kogle M.E."/>
            <person name="Kuo A."/>
            <person name="Riley R."/>
            <person name="Clum A."/>
            <person name="Nolan M."/>
            <person name="Lipzen A."/>
            <person name="Salamov A."/>
            <person name="Henrissat B."/>
            <person name="Wiebenga A."/>
            <person name="De vries R.P."/>
            <person name="Grigoriev I.V."/>
            <person name="Mortensen U.H."/>
            <person name="Andersen M.R."/>
            <person name="Baker S.E."/>
        </authorList>
    </citation>
    <scope>NUCLEOTIDE SEQUENCE</scope>
    <source>
        <strain evidence="1">CBS 115574</strain>
    </source>
</reference>
<keyword evidence="2" id="KW-1185">Reference proteome</keyword>
<evidence type="ECO:0000313" key="2">
    <source>
        <dbReference type="Proteomes" id="UP000249748"/>
    </source>
</evidence>
<dbReference type="EMBL" id="KZ824538">
    <property type="protein sequence ID" value="RAK92763.1"/>
    <property type="molecule type" value="Genomic_DNA"/>
</dbReference>
<dbReference type="Proteomes" id="UP000249748">
    <property type="component" value="Unassembled WGS sequence"/>
</dbReference>
<protein>
    <submittedName>
        <fullName evidence="1">Uncharacterized protein</fullName>
    </submittedName>
</protein>
<sequence>MAITPNLVDGEILCQCDLPKHMTARDCDSREPFYDIPYSVQINSSYSKISSWLRVDSHILICRPCLWVMTLLAERQWCVTVWGMVSTSYYLQPMAAFVNIAARITVNLNVFGLRPMRP</sequence>
<proteinExistence type="predicted"/>
<organism evidence="1 2">
    <name type="scientific">Aspergillus costaricaensis CBS 115574</name>
    <dbReference type="NCBI Taxonomy" id="1448317"/>
    <lineage>
        <taxon>Eukaryota</taxon>
        <taxon>Fungi</taxon>
        <taxon>Dikarya</taxon>
        <taxon>Ascomycota</taxon>
        <taxon>Pezizomycotina</taxon>
        <taxon>Eurotiomycetes</taxon>
        <taxon>Eurotiomycetidae</taxon>
        <taxon>Eurotiales</taxon>
        <taxon>Aspergillaceae</taxon>
        <taxon>Aspergillus</taxon>
        <taxon>Aspergillus subgen. Circumdati</taxon>
    </lineage>
</organism>
<accession>A0ACD1IQQ7</accession>
<name>A0ACD1IQQ7_9EURO</name>
<evidence type="ECO:0000313" key="1">
    <source>
        <dbReference type="EMBL" id="RAK92763.1"/>
    </source>
</evidence>